<dbReference type="SUPFAM" id="SSF109854">
    <property type="entry name" value="DinB/YfiT-like putative metalloenzymes"/>
    <property type="match status" value="1"/>
</dbReference>
<dbReference type="InterPro" id="IPR018531">
    <property type="entry name" value="DUF1993"/>
</dbReference>
<dbReference type="AlphaFoldDB" id="A0A8J3E5W5"/>
<proteinExistence type="predicted"/>
<dbReference type="EMBL" id="BMJQ01000015">
    <property type="protein sequence ID" value="GGF38704.1"/>
    <property type="molecule type" value="Genomic_DNA"/>
</dbReference>
<protein>
    <recommendedName>
        <fullName evidence="3">DUF1993 domain-containing protein</fullName>
    </recommendedName>
</protein>
<dbReference type="InterPro" id="IPR034660">
    <property type="entry name" value="DinB/YfiT-like"/>
</dbReference>
<dbReference type="Proteomes" id="UP000646365">
    <property type="component" value="Unassembled WGS sequence"/>
</dbReference>
<dbReference type="Gene3D" id="1.20.120.450">
    <property type="entry name" value="dinb family like domain"/>
    <property type="match status" value="1"/>
</dbReference>
<evidence type="ECO:0008006" key="3">
    <source>
        <dbReference type="Google" id="ProtNLM"/>
    </source>
</evidence>
<evidence type="ECO:0000313" key="1">
    <source>
        <dbReference type="EMBL" id="GGF38704.1"/>
    </source>
</evidence>
<organism evidence="1 2">
    <name type="scientific">Aliidongia dinghuensis</name>
    <dbReference type="NCBI Taxonomy" id="1867774"/>
    <lineage>
        <taxon>Bacteria</taxon>
        <taxon>Pseudomonadati</taxon>
        <taxon>Pseudomonadota</taxon>
        <taxon>Alphaproteobacteria</taxon>
        <taxon>Rhodospirillales</taxon>
        <taxon>Dongiaceae</taxon>
        <taxon>Aliidongia</taxon>
    </lineage>
</organism>
<name>A0A8J3E5W5_9PROT</name>
<reference evidence="1" key="1">
    <citation type="journal article" date="2014" name="Int. J. Syst. Evol. Microbiol.">
        <title>Complete genome sequence of Corynebacterium casei LMG S-19264T (=DSM 44701T), isolated from a smear-ripened cheese.</title>
        <authorList>
            <consortium name="US DOE Joint Genome Institute (JGI-PGF)"/>
            <person name="Walter F."/>
            <person name="Albersmeier A."/>
            <person name="Kalinowski J."/>
            <person name="Ruckert C."/>
        </authorList>
    </citation>
    <scope>NUCLEOTIDE SEQUENCE</scope>
    <source>
        <strain evidence="1">CGMCC 1.15725</strain>
    </source>
</reference>
<evidence type="ECO:0000313" key="2">
    <source>
        <dbReference type="Proteomes" id="UP000646365"/>
    </source>
</evidence>
<reference evidence="1" key="2">
    <citation type="submission" date="2020-09" db="EMBL/GenBank/DDBJ databases">
        <authorList>
            <person name="Sun Q."/>
            <person name="Zhou Y."/>
        </authorList>
    </citation>
    <scope>NUCLEOTIDE SEQUENCE</scope>
    <source>
        <strain evidence="1">CGMCC 1.15725</strain>
    </source>
</reference>
<comment type="caution">
    <text evidence="1">The sequence shown here is derived from an EMBL/GenBank/DDBJ whole genome shotgun (WGS) entry which is preliminary data.</text>
</comment>
<accession>A0A8J3E5W5</accession>
<dbReference type="PANTHER" id="PTHR36922">
    <property type="entry name" value="BLL2446 PROTEIN"/>
    <property type="match status" value="1"/>
</dbReference>
<gene>
    <name evidence="1" type="ORF">GCM10011611_51320</name>
</gene>
<sequence length="173" mass="19209">MSISLSQVAVPTFVQLLNSLTNLLDKAATHATAKQIDPAVLVNYRLAPDMFPLAQQIQIATNQAKGAIARLAGVEVPSYADTETTFDELKARIARTLDFVNAFTDDQIDGTEEREIVLKREDKELRLTGQNYLLHLVFPHFYFHVATTYAILRHAGVDLGKRDFLGQIPGVTL</sequence>
<dbReference type="PANTHER" id="PTHR36922:SF1">
    <property type="entry name" value="DUF1993 DOMAIN-CONTAINING PROTEIN"/>
    <property type="match status" value="1"/>
</dbReference>
<dbReference type="Pfam" id="PF09351">
    <property type="entry name" value="DUF1993"/>
    <property type="match status" value="1"/>
</dbReference>
<keyword evidence="2" id="KW-1185">Reference proteome</keyword>